<dbReference type="RefSeq" id="XP_049151352.1">
    <property type="nucleotide sequence ID" value="XM_049294206.1"/>
</dbReference>
<protein>
    <submittedName>
        <fullName evidence="1">Uncharacterized protein</fullName>
    </submittedName>
</protein>
<accession>A0A9Q8WNJ1</accession>
<gene>
    <name evidence="1" type="ORF">CLUP02_15282</name>
</gene>
<dbReference type="AlphaFoldDB" id="A0A9Q8WNJ1"/>
<evidence type="ECO:0000313" key="1">
    <source>
        <dbReference type="EMBL" id="UQC89751.1"/>
    </source>
</evidence>
<keyword evidence="2" id="KW-1185">Reference proteome</keyword>
<dbReference type="GeneID" id="73349216"/>
<reference evidence="1" key="1">
    <citation type="journal article" date="2021" name="Mol. Plant Microbe Interact.">
        <title>Complete Genome Sequence of the Plant-Pathogenic Fungus Colletotrichum lupini.</title>
        <authorList>
            <person name="Baroncelli R."/>
            <person name="Pensec F."/>
            <person name="Da Lio D."/>
            <person name="Boufleur T."/>
            <person name="Vicente I."/>
            <person name="Sarrocco S."/>
            <person name="Picot A."/>
            <person name="Baraldi E."/>
            <person name="Sukno S."/>
            <person name="Thon M."/>
            <person name="Le Floch G."/>
        </authorList>
    </citation>
    <scope>NUCLEOTIDE SEQUENCE</scope>
    <source>
        <strain evidence="1">IMI 504893</strain>
    </source>
</reference>
<dbReference type="EMBL" id="CP019480">
    <property type="protein sequence ID" value="UQC89751.1"/>
    <property type="molecule type" value="Genomic_DNA"/>
</dbReference>
<sequence length="254" mass="28644">MVSNLHQAQSASQMSLLSTPVTLAQGGIVSSDDSVATNVVSNPGPKVWLMRSGYSREEHRPDRVDRSRSARLTIHALAGMAAARRLPWDSTATWYIVLMSPKWIVDRRGLPLTCVLHETANRYHPISFAQWSMYPAPAWNLTSSPSSCLMPHASCLHSQPWRTRTAAARKEPLFRSTVYIRVSRYTLMCLWRAAFPADLTSHLPTPCFLLPASLAYKPPPPSSTHAFLLLPSFCCHQQLFVQHQTRKYRRLRGH</sequence>
<proteinExistence type="predicted"/>
<organism evidence="1 2">
    <name type="scientific">Colletotrichum lupini</name>
    <dbReference type="NCBI Taxonomy" id="145971"/>
    <lineage>
        <taxon>Eukaryota</taxon>
        <taxon>Fungi</taxon>
        <taxon>Dikarya</taxon>
        <taxon>Ascomycota</taxon>
        <taxon>Pezizomycotina</taxon>
        <taxon>Sordariomycetes</taxon>
        <taxon>Hypocreomycetidae</taxon>
        <taxon>Glomerellales</taxon>
        <taxon>Glomerellaceae</taxon>
        <taxon>Colletotrichum</taxon>
        <taxon>Colletotrichum acutatum species complex</taxon>
    </lineage>
</organism>
<dbReference type="Proteomes" id="UP000830671">
    <property type="component" value="Chromosome 8"/>
</dbReference>
<dbReference type="KEGG" id="clup:CLUP02_15282"/>
<name>A0A9Q8WNJ1_9PEZI</name>
<evidence type="ECO:0000313" key="2">
    <source>
        <dbReference type="Proteomes" id="UP000830671"/>
    </source>
</evidence>